<evidence type="ECO:0000256" key="6">
    <source>
        <dbReference type="ARBA" id="ARBA00022723"/>
    </source>
</evidence>
<evidence type="ECO:0000256" key="3">
    <source>
        <dbReference type="ARBA" id="ARBA00019010"/>
    </source>
</evidence>
<accession>A0A2S7U760</accession>
<evidence type="ECO:0000256" key="5">
    <source>
        <dbReference type="ARBA" id="ARBA00022694"/>
    </source>
</evidence>
<dbReference type="Gene3D" id="3.40.50.300">
    <property type="entry name" value="P-loop containing nucleotide triphosphate hydrolases"/>
    <property type="match status" value="1"/>
</dbReference>
<dbReference type="GO" id="GO:0046872">
    <property type="term" value="F:metal ion binding"/>
    <property type="evidence" value="ECO:0007669"/>
    <property type="project" value="UniProtKB-KW"/>
</dbReference>
<evidence type="ECO:0000256" key="10">
    <source>
        <dbReference type="ARBA" id="ARBA00032441"/>
    </source>
</evidence>
<dbReference type="GO" id="GO:0005524">
    <property type="term" value="F:ATP binding"/>
    <property type="evidence" value="ECO:0007669"/>
    <property type="project" value="UniProtKB-KW"/>
</dbReference>
<dbReference type="SUPFAM" id="SSF52540">
    <property type="entry name" value="P-loop containing nucleoside triphosphate hydrolases"/>
    <property type="match status" value="1"/>
</dbReference>
<evidence type="ECO:0000256" key="4">
    <source>
        <dbReference type="ARBA" id="ARBA00022490"/>
    </source>
</evidence>
<dbReference type="PANTHER" id="PTHR33540">
    <property type="entry name" value="TRNA THREONYLCARBAMOYLADENOSINE BIOSYNTHESIS PROTEIN TSAE"/>
    <property type="match status" value="1"/>
</dbReference>
<organism evidence="11 12">
    <name type="scientific">Rubritalea profundi</name>
    <dbReference type="NCBI Taxonomy" id="1658618"/>
    <lineage>
        <taxon>Bacteria</taxon>
        <taxon>Pseudomonadati</taxon>
        <taxon>Verrucomicrobiota</taxon>
        <taxon>Verrucomicrobiia</taxon>
        <taxon>Verrucomicrobiales</taxon>
        <taxon>Rubritaleaceae</taxon>
        <taxon>Rubritalea</taxon>
    </lineage>
</organism>
<dbReference type="Proteomes" id="UP000239907">
    <property type="component" value="Unassembled WGS sequence"/>
</dbReference>
<dbReference type="AlphaFoldDB" id="A0A2S7U760"/>
<keyword evidence="8" id="KW-0067">ATP-binding</keyword>
<evidence type="ECO:0000313" key="12">
    <source>
        <dbReference type="Proteomes" id="UP000239907"/>
    </source>
</evidence>
<keyword evidence="5" id="KW-0819">tRNA processing</keyword>
<dbReference type="OrthoDB" id="9815896at2"/>
<dbReference type="GO" id="GO:0002949">
    <property type="term" value="P:tRNA threonylcarbamoyladenosine modification"/>
    <property type="evidence" value="ECO:0007669"/>
    <property type="project" value="InterPro"/>
</dbReference>
<dbReference type="InterPro" id="IPR027417">
    <property type="entry name" value="P-loop_NTPase"/>
</dbReference>
<dbReference type="GO" id="GO:0005737">
    <property type="term" value="C:cytoplasm"/>
    <property type="evidence" value="ECO:0007669"/>
    <property type="project" value="UniProtKB-SubCell"/>
</dbReference>
<dbReference type="Pfam" id="PF02367">
    <property type="entry name" value="TsaE"/>
    <property type="match status" value="1"/>
</dbReference>
<dbReference type="PANTHER" id="PTHR33540:SF2">
    <property type="entry name" value="TRNA THREONYLCARBAMOYLADENOSINE BIOSYNTHESIS PROTEIN TSAE"/>
    <property type="match status" value="1"/>
</dbReference>
<comment type="similarity">
    <text evidence="2">Belongs to the TsaE family.</text>
</comment>
<dbReference type="EMBL" id="MQWA01000001">
    <property type="protein sequence ID" value="PQJ30341.1"/>
    <property type="molecule type" value="Genomic_DNA"/>
</dbReference>
<comment type="caution">
    <text evidence="11">The sequence shown here is derived from an EMBL/GenBank/DDBJ whole genome shotgun (WGS) entry which is preliminary data.</text>
</comment>
<keyword evidence="6" id="KW-0479">Metal-binding</keyword>
<proteinExistence type="inferred from homology"/>
<evidence type="ECO:0000256" key="8">
    <source>
        <dbReference type="ARBA" id="ARBA00022840"/>
    </source>
</evidence>
<protein>
    <recommendedName>
        <fullName evidence="3">tRNA threonylcarbamoyladenosine biosynthesis protein TsaE</fullName>
    </recommendedName>
    <alternativeName>
        <fullName evidence="10">t(6)A37 threonylcarbamoyladenosine biosynthesis protein TsaE</fullName>
    </alternativeName>
</protein>
<keyword evidence="9" id="KW-0460">Magnesium</keyword>
<keyword evidence="4" id="KW-0963">Cytoplasm</keyword>
<sequence length="141" mass="15813">MQQLFPIEIHSAEAMKDFGSSLAKQLRSGDILALIGDLGAGKTQLTQGIASALGRTDAVTSPTFALVNEYKDCAPELIHFDWYRMERPEELLAIGWEDYLERDAILVIEWPDRFPEMIPAGSHCIHIEHLESGRRLSYAQA</sequence>
<evidence type="ECO:0000313" key="11">
    <source>
        <dbReference type="EMBL" id="PQJ30341.1"/>
    </source>
</evidence>
<name>A0A2S7U760_9BACT</name>
<dbReference type="InterPro" id="IPR003442">
    <property type="entry name" value="T6A_TsaE"/>
</dbReference>
<evidence type="ECO:0000256" key="7">
    <source>
        <dbReference type="ARBA" id="ARBA00022741"/>
    </source>
</evidence>
<keyword evidence="7" id="KW-0547">Nucleotide-binding</keyword>
<keyword evidence="11" id="KW-0808">Transferase</keyword>
<dbReference type="GO" id="GO:0016740">
    <property type="term" value="F:transferase activity"/>
    <property type="evidence" value="ECO:0007669"/>
    <property type="project" value="UniProtKB-KW"/>
</dbReference>
<dbReference type="NCBIfam" id="TIGR00150">
    <property type="entry name" value="T6A_YjeE"/>
    <property type="match status" value="1"/>
</dbReference>
<gene>
    <name evidence="11" type="ORF">BSZ32_11355</name>
</gene>
<comment type="subcellular location">
    <subcellularLocation>
        <location evidence="1">Cytoplasm</location>
    </subcellularLocation>
</comment>
<evidence type="ECO:0000256" key="2">
    <source>
        <dbReference type="ARBA" id="ARBA00007599"/>
    </source>
</evidence>
<evidence type="ECO:0000256" key="9">
    <source>
        <dbReference type="ARBA" id="ARBA00022842"/>
    </source>
</evidence>
<evidence type="ECO:0000256" key="1">
    <source>
        <dbReference type="ARBA" id="ARBA00004496"/>
    </source>
</evidence>
<dbReference type="RefSeq" id="WP_105044839.1">
    <property type="nucleotide sequence ID" value="NZ_MQWA01000001.1"/>
</dbReference>
<reference evidence="11 12" key="1">
    <citation type="submission" date="2016-12" db="EMBL/GenBank/DDBJ databases">
        <title>Study of bacterial adaptation to deep sea.</title>
        <authorList>
            <person name="Song J."/>
            <person name="Yoshizawa S."/>
            <person name="Kogure K."/>
        </authorList>
    </citation>
    <scope>NUCLEOTIDE SEQUENCE [LARGE SCALE GENOMIC DNA]</scope>
    <source>
        <strain evidence="11 12">SAORIC-165</strain>
    </source>
</reference>
<keyword evidence="12" id="KW-1185">Reference proteome</keyword>